<name>A0A1V1P222_9BACT</name>
<reference evidence="2" key="1">
    <citation type="submission" date="2012-11" db="EMBL/GenBank/DDBJ databases">
        <authorList>
            <person name="Lucero-Rivera Y.E."/>
            <person name="Tovar-Ramirez D."/>
        </authorList>
    </citation>
    <scope>NUCLEOTIDE SEQUENCE [LARGE SCALE GENOMIC DNA]</scope>
    <source>
        <strain evidence="2">Araruama</strain>
    </source>
</reference>
<gene>
    <name evidence="1" type="ORF">OMM_10113</name>
</gene>
<accession>A0A1V1P222</accession>
<sequence>MNQFNLINDRWFAWQMIPGYIGEKSVPYCSPIYLKSVKPLKTGKGLIKIDFINVFYAEGVQNFSLQLKVLKRAENYLVSEIIYNANETSERCAVISHIEFEWVKRFCPELWYNRPPSSCSSIDSNSITEYLNEVFLKR</sequence>
<dbReference type="Proteomes" id="UP000189670">
    <property type="component" value="Unassembled WGS sequence"/>
</dbReference>
<protein>
    <submittedName>
        <fullName evidence="1">Uncharacterized protein</fullName>
    </submittedName>
</protein>
<proteinExistence type="predicted"/>
<comment type="caution">
    <text evidence="1">The sequence shown here is derived from an EMBL/GenBank/DDBJ whole genome shotgun (WGS) entry which is preliminary data.</text>
</comment>
<dbReference type="AlphaFoldDB" id="A0A1V1P222"/>
<dbReference type="EMBL" id="ATBP01000815">
    <property type="protein sequence ID" value="ETR68851.1"/>
    <property type="molecule type" value="Genomic_DNA"/>
</dbReference>
<organism evidence="1 2">
    <name type="scientific">Candidatus Magnetoglobus multicellularis str. Araruama</name>
    <dbReference type="NCBI Taxonomy" id="890399"/>
    <lineage>
        <taxon>Bacteria</taxon>
        <taxon>Pseudomonadati</taxon>
        <taxon>Thermodesulfobacteriota</taxon>
        <taxon>Desulfobacteria</taxon>
        <taxon>Desulfobacterales</taxon>
        <taxon>Desulfobacteraceae</taxon>
        <taxon>Candidatus Magnetoglobus</taxon>
    </lineage>
</organism>
<evidence type="ECO:0000313" key="1">
    <source>
        <dbReference type="EMBL" id="ETR68851.1"/>
    </source>
</evidence>
<evidence type="ECO:0000313" key="2">
    <source>
        <dbReference type="Proteomes" id="UP000189670"/>
    </source>
</evidence>